<evidence type="ECO:0000256" key="1">
    <source>
        <dbReference type="ARBA" id="ARBA00009865"/>
    </source>
</evidence>
<dbReference type="InterPro" id="IPR041542">
    <property type="entry name" value="GH43_C2"/>
</dbReference>
<dbReference type="Pfam" id="PF17851">
    <property type="entry name" value="GH43_C2"/>
    <property type="match status" value="1"/>
</dbReference>
<keyword evidence="3 4" id="KW-0326">Glycosidase</keyword>
<dbReference type="EMBL" id="BAABDT010000005">
    <property type="protein sequence ID" value="GAA3741622.1"/>
    <property type="molecule type" value="Genomic_DNA"/>
</dbReference>
<evidence type="ECO:0000256" key="2">
    <source>
        <dbReference type="ARBA" id="ARBA00022801"/>
    </source>
</evidence>
<dbReference type="CDD" id="cd09001">
    <property type="entry name" value="GH43_FsAxh1-like"/>
    <property type="match status" value="1"/>
</dbReference>
<feature type="domain" description="Beta-xylosidase C-terminal Concanavalin A-like" evidence="5">
    <location>
        <begin position="346"/>
        <end position="532"/>
    </location>
</feature>
<proteinExistence type="inferred from homology"/>
<dbReference type="InterPro" id="IPR051795">
    <property type="entry name" value="Glycosyl_Hydrlase_43"/>
</dbReference>
<evidence type="ECO:0000313" key="7">
    <source>
        <dbReference type="Proteomes" id="UP001501367"/>
    </source>
</evidence>
<dbReference type="InterPro" id="IPR013320">
    <property type="entry name" value="ConA-like_dom_sf"/>
</dbReference>
<dbReference type="SUPFAM" id="SSF75005">
    <property type="entry name" value="Arabinanase/levansucrase/invertase"/>
    <property type="match status" value="1"/>
</dbReference>
<evidence type="ECO:0000256" key="3">
    <source>
        <dbReference type="ARBA" id="ARBA00023295"/>
    </source>
</evidence>
<accession>A0ABP7FKD8</accession>
<dbReference type="Gene3D" id="2.60.120.200">
    <property type="match status" value="1"/>
</dbReference>
<comment type="caution">
    <text evidence="6">The sequence shown here is derived from an EMBL/GenBank/DDBJ whole genome shotgun (WGS) entry which is preliminary data.</text>
</comment>
<protein>
    <submittedName>
        <fullName evidence="6">Glycoside hydrolase 43 family protein</fullName>
    </submittedName>
</protein>
<dbReference type="GO" id="GO:0016787">
    <property type="term" value="F:hydrolase activity"/>
    <property type="evidence" value="ECO:0007669"/>
    <property type="project" value="UniProtKB-KW"/>
</dbReference>
<dbReference type="PANTHER" id="PTHR42812:SF12">
    <property type="entry name" value="BETA-XYLOSIDASE-RELATED"/>
    <property type="match status" value="1"/>
</dbReference>
<evidence type="ECO:0000256" key="4">
    <source>
        <dbReference type="RuleBase" id="RU361187"/>
    </source>
</evidence>
<reference evidence="7" key="1">
    <citation type="journal article" date="2019" name="Int. J. Syst. Evol. Microbiol.">
        <title>The Global Catalogue of Microorganisms (GCM) 10K type strain sequencing project: providing services to taxonomists for standard genome sequencing and annotation.</title>
        <authorList>
            <consortium name="The Broad Institute Genomics Platform"/>
            <consortium name="The Broad Institute Genome Sequencing Center for Infectious Disease"/>
            <person name="Wu L."/>
            <person name="Ma J."/>
        </authorList>
    </citation>
    <scope>NUCLEOTIDE SEQUENCE [LARGE SCALE GENOMIC DNA]</scope>
    <source>
        <strain evidence="7">JCM 17336</strain>
    </source>
</reference>
<dbReference type="PANTHER" id="PTHR42812">
    <property type="entry name" value="BETA-XYLOSIDASE"/>
    <property type="match status" value="1"/>
</dbReference>
<dbReference type="Proteomes" id="UP001501367">
    <property type="component" value="Unassembled WGS sequence"/>
</dbReference>
<name>A0ABP7FKD8_9FLAO</name>
<comment type="similarity">
    <text evidence="1 4">Belongs to the glycosyl hydrolase 43 family.</text>
</comment>
<evidence type="ECO:0000259" key="5">
    <source>
        <dbReference type="Pfam" id="PF17851"/>
    </source>
</evidence>
<dbReference type="InterPro" id="IPR006710">
    <property type="entry name" value="Glyco_hydro_43"/>
</dbReference>
<dbReference type="SUPFAM" id="SSF49899">
    <property type="entry name" value="Concanavalin A-like lectins/glucanases"/>
    <property type="match status" value="1"/>
</dbReference>
<sequence>MKSKALEISKTEIKMKTQDFICAFLALAMNIFAGQAQKGKAQNPIIFADVPDLSIIRVNDTYYMSSTTMHMNPGVPIMKSKDLVSWHLVNYAYQTLEDKDDRLNLDNGKNDYGRGSWASSLRYHNGVYYVSTFSGTTDKTYIFSTKDIEKGPWRRIVLSKSYHDHSLFFDDDGKVYLVWGGGKLQVVELKEDLLEVKEETKKVLIENANAPAMSEIMLPAEGSQLFKIKGKYYLFNICWPKNGMRTVIIHRADSMAGPWEGKVGLQDLGVAQGGLIDTPDGRWFSYLFKDAGGVGRIPYLVSVKWENGWPVLGENGKVPDNLDLPANKSFIPGIVNSDEFTRKNGENDLPLVWQWNHNPDNSNWSVKERKGYLRLRTSKIDSSFTQVKNILTQRTFGPVCSGSTMIEFSNMKEGDFAGLSLLQKDFGLVGVKVENGKKKVVMINAENGNPKEIESALLNQDRVFFKAECNFKNQADQGKFYYSLDGKKWISIGKTIKMPYTLPHFMGYRFGLFNYASKTAGGFADFDYFRVEDTISEMK</sequence>
<organism evidence="6 7">
    <name type="scientific">Flavobacterium ginsengisoli</name>
    <dbReference type="NCBI Taxonomy" id="871694"/>
    <lineage>
        <taxon>Bacteria</taxon>
        <taxon>Pseudomonadati</taxon>
        <taxon>Bacteroidota</taxon>
        <taxon>Flavobacteriia</taxon>
        <taxon>Flavobacteriales</taxon>
        <taxon>Flavobacteriaceae</taxon>
        <taxon>Flavobacterium</taxon>
    </lineage>
</organism>
<dbReference type="InterPro" id="IPR023296">
    <property type="entry name" value="Glyco_hydro_beta-prop_sf"/>
</dbReference>
<gene>
    <name evidence="6" type="ORF">GCM10022422_26640</name>
</gene>
<keyword evidence="2 4" id="KW-0378">Hydrolase</keyword>
<dbReference type="Pfam" id="PF04616">
    <property type="entry name" value="Glyco_hydro_43"/>
    <property type="match status" value="1"/>
</dbReference>
<keyword evidence="7" id="KW-1185">Reference proteome</keyword>
<dbReference type="Gene3D" id="2.115.10.20">
    <property type="entry name" value="Glycosyl hydrolase domain, family 43"/>
    <property type="match status" value="1"/>
</dbReference>
<evidence type="ECO:0000313" key="6">
    <source>
        <dbReference type="EMBL" id="GAA3741622.1"/>
    </source>
</evidence>